<dbReference type="Proteomes" id="UP000481861">
    <property type="component" value="Unassembled WGS sequence"/>
</dbReference>
<reference evidence="1 2" key="1">
    <citation type="submission" date="2020-01" db="EMBL/GenBank/DDBJ databases">
        <authorList>
            <consortium name="DOE Joint Genome Institute"/>
            <person name="Haridas S."/>
            <person name="Albert R."/>
            <person name="Binder M."/>
            <person name="Bloem J."/>
            <person name="Labutti K."/>
            <person name="Salamov A."/>
            <person name="Andreopoulos B."/>
            <person name="Baker S.E."/>
            <person name="Barry K."/>
            <person name="Bills G."/>
            <person name="Bluhm B.H."/>
            <person name="Cannon C."/>
            <person name="Castanera R."/>
            <person name="Culley D.E."/>
            <person name="Daum C."/>
            <person name="Ezra D."/>
            <person name="Gonzalez J.B."/>
            <person name="Henrissat B."/>
            <person name="Kuo A."/>
            <person name="Liang C."/>
            <person name="Lipzen A."/>
            <person name="Lutzoni F."/>
            <person name="Magnuson J."/>
            <person name="Mondo S."/>
            <person name="Nolan M."/>
            <person name="Ohm R."/>
            <person name="Pangilinan J."/>
            <person name="Park H.-J.H."/>
            <person name="Ramirez L."/>
            <person name="Alfaro M."/>
            <person name="Sun H."/>
            <person name="Tritt A."/>
            <person name="Yoshinaga Y."/>
            <person name="Zwiers L.-H.L."/>
            <person name="Turgeon B.G."/>
            <person name="Goodwin S.B."/>
            <person name="Spatafora J.W."/>
            <person name="Crous P.W."/>
            <person name="Grigoriev I.V."/>
        </authorList>
    </citation>
    <scope>NUCLEOTIDE SEQUENCE [LARGE SCALE GENOMIC DNA]</scope>
    <source>
        <strain evidence="1 2">CBS 611.86</strain>
    </source>
</reference>
<comment type="caution">
    <text evidence="1">The sequence shown here is derived from an EMBL/GenBank/DDBJ whole genome shotgun (WGS) entry which is preliminary data.</text>
</comment>
<dbReference type="AlphaFoldDB" id="A0A7C8M248"/>
<accession>A0A7C8M248</accession>
<name>A0A7C8M248_9PLEO</name>
<protein>
    <submittedName>
        <fullName evidence="1">Uncharacterized protein</fullName>
    </submittedName>
</protein>
<evidence type="ECO:0000313" key="1">
    <source>
        <dbReference type="EMBL" id="KAF2865659.1"/>
    </source>
</evidence>
<keyword evidence="2" id="KW-1185">Reference proteome</keyword>
<evidence type="ECO:0000313" key="2">
    <source>
        <dbReference type="Proteomes" id="UP000481861"/>
    </source>
</evidence>
<organism evidence="1 2">
    <name type="scientific">Massariosphaeria phaeospora</name>
    <dbReference type="NCBI Taxonomy" id="100035"/>
    <lineage>
        <taxon>Eukaryota</taxon>
        <taxon>Fungi</taxon>
        <taxon>Dikarya</taxon>
        <taxon>Ascomycota</taxon>
        <taxon>Pezizomycotina</taxon>
        <taxon>Dothideomycetes</taxon>
        <taxon>Pleosporomycetidae</taxon>
        <taxon>Pleosporales</taxon>
        <taxon>Pleosporales incertae sedis</taxon>
        <taxon>Massariosphaeria</taxon>
    </lineage>
</organism>
<gene>
    <name evidence="1" type="ORF">BDV95DRAFT_252158</name>
</gene>
<proteinExistence type="predicted"/>
<dbReference type="EMBL" id="JAADJZ010000032">
    <property type="protein sequence ID" value="KAF2865659.1"/>
    <property type="molecule type" value="Genomic_DNA"/>
</dbReference>
<sequence length="163" mass="18200">MLLCTANCRRRIRPGTLLPRPHRALILPAGQRCTTSPQLGPTGRKRRRKARRWYPAAGRGADSIHANGVPCPRTACSAVAREPRRGLAEIGPERPTAANVRRPPCQTDAVARRNGQRIAPQQSNHPAIRRGQRHSPWYHPEHLYAAREHPQLSALPRRGAKLL</sequence>